<name>A0AAV7QVI4_PLEWA</name>
<reference evidence="2" key="1">
    <citation type="journal article" date="2022" name="bioRxiv">
        <title>Sequencing and chromosome-scale assembly of the giantPleurodeles waltlgenome.</title>
        <authorList>
            <person name="Brown T."/>
            <person name="Elewa A."/>
            <person name="Iarovenko S."/>
            <person name="Subramanian E."/>
            <person name="Araus A.J."/>
            <person name="Petzold A."/>
            <person name="Susuki M."/>
            <person name="Suzuki K.-i.T."/>
            <person name="Hayashi T."/>
            <person name="Toyoda A."/>
            <person name="Oliveira C."/>
            <person name="Osipova E."/>
            <person name="Leigh N.D."/>
            <person name="Simon A."/>
            <person name="Yun M.H."/>
        </authorList>
    </citation>
    <scope>NUCLEOTIDE SEQUENCE</scope>
    <source>
        <strain evidence="2">20211129_DDA</strain>
        <tissue evidence="2">Liver</tissue>
    </source>
</reference>
<dbReference type="EMBL" id="JANPWB010000010">
    <property type="protein sequence ID" value="KAJ1144421.1"/>
    <property type="molecule type" value="Genomic_DNA"/>
</dbReference>
<gene>
    <name evidence="2" type="ORF">NDU88_010720</name>
</gene>
<sequence length="127" mass="14148">MAAGRARAPSVLYFLAQGPKLGMGPLRVLARRALNINLGTFPRPLTYLVSLCTDEEGQGAHVHWETDTRSKREQSRSSADDLFGDFVEPPHTLAAIYEKSGQHNSKREDPDRRGKVTHAVFVQHNII</sequence>
<feature type="region of interest" description="Disordered" evidence="1">
    <location>
        <begin position="59"/>
        <end position="86"/>
    </location>
</feature>
<comment type="caution">
    <text evidence="2">The sequence shown here is derived from an EMBL/GenBank/DDBJ whole genome shotgun (WGS) entry which is preliminary data.</text>
</comment>
<protein>
    <submittedName>
        <fullName evidence="2">Uncharacterized protein</fullName>
    </submittedName>
</protein>
<dbReference type="AlphaFoldDB" id="A0AAV7QVI4"/>
<organism evidence="2 3">
    <name type="scientific">Pleurodeles waltl</name>
    <name type="common">Iberian ribbed newt</name>
    <dbReference type="NCBI Taxonomy" id="8319"/>
    <lineage>
        <taxon>Eukaryota</taxon>
        <taxon>Metazoa</taxon>
        <taxon>Chordata</taxon>
        <taxon>Craniata</taxon>
        <taxon>Vertebrata</taxon>
        <taxon>Euteleostomi</taxon>
        <taxon>Amphibia</taxon>
        <taxon>Batrachia</taxon>
        <taxon>Caudata</taxon>
        <taxon>Salamandroidea</taxon>
        <taxon>Salamandridae</taxon>
        <taxon>Pleurodelinae</taxon>
        <taxon>Pleurodeles</taxon>
    </lineage>
</organism>
<evidence type="ECO:0000313" key="2">
    <source>
        <dbReference type="EMBL" id="KAJ1144421.1"/>
    </source>
</evidence>
<dbReference type="Proteomes" id="UP001066276">
    <property type="component" value="Chromosome 6"/>
</dbReference>
<evidence type="ECO:0000313" key="3">
    <source>
        <dbReference type="Proteomes" id="UP001066276"/>
    </source>
</evidence>
<feature type="compositionally biased region" description="Basic and acidic residues" evidence="1">
    <location>
        <begin position="62"/>
        <end position="79"/>
    </location>
</feature>
<proteinExistence type="predicted"/>
<accession>A0AAV7QVI4</accession>
<evidence type="ECO:0000256" key="1">
    <source>
        <dbReference type="SAM" id="MobiDB-lite"/>
    </source>
</evidence>
<keyword evidence="3" id="KW-1185">Reference proteome</keyword>